<dbReference type="OrthoDB" id="9778880at2"/>
<protein>
    <submittedName>
        <fullName evidence="5">Dihydrodipicolinate synthase family protein</fullName>
    </submittedName>
</protein>
<feature type="active site" description="Proton donor/acceptor" evidence="4">
    <location>
        <position position="143"/>
    </location>
</feature>
<feature type="active site" description="Schiff-base intermediate with substrate" evidence="4">
    <location>
        <position position="170"/>
    </location>
</feature>
<keyword evidence="2 3" id="KW-0456">Lyase</keyword>
<evidence type="ECO:0000313" key="6">
    <source>
        <dbReference type="Proteomes" id="UP000321571"/>
    </source>
</evidence>
<dbReference type="GO" id="GO:0008840">
    <property type="term" value="F:4-hydroxy-tetrahydrodipicolinate synthase activity"/>
    <property type="evidence" value="ECO:0007669"/>
    <property type="project" value="TreeGrafter"/>
</dbReference>
<dbReference type="PIRSF" id="PIRSF001365">
    <property type="entry name" value="DHDPS"/>
    <property type="match status" value="1"/>
</dbReference>
<evidence type="ECO:0000256" key="2">
    <source>
        <dbReference type="ARBA" id="ARBA00023239"/>
    </source>
</evidence>
<dbReference type="CDD" id="cd00408">
    <property type="entry name" value="DHDPS-like"/>
    <property type="match status" value="1"/>
</dbReference>
<comment type="caution">
    <text evidence="5">The sequence shown here is derived from an EMBL/GenBank/DDBJ whole genome shotgun (WGS) entry which is preliminary data.</text>
</comment>
<dbReference type="SMART" id="SM01130">
    <property type="entry name" value="DHDPS"/>
    <property type="match status" value="1"/>
</dbReference>
<dbReference type="PANTHER" id="PTHR12128">
    <property type="entry name" value="DIHYDRODIPICOLINATE SYNTHASE"/>
    <property type="match status" value="1"/>
</dbReference>
<dbReference type="PANTHER" id="PTHR12128:SF66">
    <property type="entry name" value="4-HYDROXY-2-OXOGLUTARATE ALDOLASE, MITOCHONDRIAL"/>
    <property type="match status" value="1"/>
</dbReference>
<dbReference type="Gene3D" id="3.20.20.70">
    <property type="entry name" value="Aldolase class I"/>
    <property type="match status" value="1"/>
</dbReference>
<dbReference type="SUPFAM" id="SSF51569">
    <property type="entry name" value="Aldolase"/>
    <property type="match status" value="1"/>
</dbReference>
<evidence type="ECO:0000256" key="4">
    <source>
        <dbReference type="PIRSR" id="PIRSR001365-1"/>
    </source>
</evidence>
<name>A0A5C8NHM6_9ACTN</name>
<gene>
    <name evidence="5" type="ORF">FHP06_07770</name>
</gene>
<sequence>MSGDLRIPGLVVPPLTPYAADQTVDYDALAQGVDYVVEDCDAAMVIAAGVEAQEYQYLDLPQRRELITRTIELVGGRRPVVVGVSHPSFKVSAGLAQLAEESGADAIQLLMPLRPFGGEPTAQDLERYVDLVSQETSLPVMLYLNPGSGANVSVDATIALASHEAVQYVKESSRDLSRVGRLIEEIDREGLAHYFTTVQMMLATLQLGGSGVTLPPPVARIARFLLEAFQAGEYAEAARLQQQFSLYPARWMKHGLLPTMKASMNLLGIPAGDPYPPYRPIEGDDLDALKSYLMTTDLMTDRPTKES</sequence>
<dbReference type="InterPro" id="IPR013785">
    <property type="entry name" value="Aldolase_TIM"/>
</dbReference>
<evidence type="ECO:0000256" key="1">
    <source>
        <dbReference type="ARBA" id="ARBA00007592"/>
    </source>
</evidence>
<evidence type="ECO:0000256" key="3">
    <source>
        <dbReference type="PIRNR" id="PIRNR001365"/>
    </source>
</evidence>
<proteinExistence type="inferred from homology"/>
<dbReference type="InterPro" id="IPR002220">
    <property type="entry name" value="DapA-like"/>
</dbReference>
<organism evidence="5 6">
    <name type="scientific">Aeromicrobium terrae</name>
    <dbReference type="NCBI Taxonomy" id="2498846"/>
    <lineage>
        <taxon>Bacteria</taxon>
        <taxon>Bacillati</taxon>
        <taxon>Actinomycetota</taxon>
        <taxon>Actinomycetes</taxon>
        <taxon>Propionibacteriales</taxon>
        <taxon>Nocardioidaceae</taxon>
        <taxon>Aeromicrobium</taxon>
    </lineage>
</organism>
<reference evidence="5 6" key="1">
    <citation type="submission" date="2019-06" db="EMBL/GenBank/DDBJ databases">
        <title>Aeromicrobium sp. nov., isolated from a maize field.</title>
        <authorList>
            <person name="Lin S.-Y."/>
            <person name="Tsai C.-F."/>
            <person name="Young C.-C."/>
        </authorList>
    </citation>
    <scope>NUCLEOTIDE SEQUENCE [LARGE SCALE GENOMIC DNA]</scope>
    <source>
        <strain evidence="5 6">CC-CFT486</strain>
    </source>
</reference>
<dbReference type="Pfam" id="PF00701">
    <property type="entry name" value="DHDPS"/>
    <property type="match status" value="1"/>
</dbReference>
<dbReference type="Proteomes" id="UP000321571">
    <property type="component" value="Unassembled WGS sequence"/>
</dbReference>
<dbReference type="AlphaFoldDB" id="A0A5C8NHM6"/>
<evidence type="ECO:0000313" key="5">
    <source>
        <dbReference type="EMBL" id="TXL61319.1"/>
    </source>
</evidence>
<comment type="similarity">
    <text evidence="1 3">Belongs to the DapA family.</text>
</comment>
<dbReference type="EMBL" id="VDUX01000003">
    <property type="protein sequence ID" value="TXL61319.1"/>
    <property type="molecule type" value="Genomic_DNA"/>
</dbReference>
<keyword evidence="6" id="KW-1185">Reference proteome</keyword>
<accession>A0A5C8NHM6</accession>
<dbReference type="RefSeq" id="WP_147685500.1">
    <property type="nucleotide sequence ID" value="NZ_VDUX01000003.1"/>
</dbReference>